<feature type="signal peptide" evidence="1">
    <location>
        <begin position="1"/>
        <end position="21"/>
    </location>
</feature>
<dbReference type="InterPro" id="IPR006059">
    <property type="entry name" value="SBP"/>
</dbReference>
<protein>
    <submittedName>
        <fullName evidence="2">Multiple sugar transport system substrate-binding protein</fullName>
    </submittedName>
</protein>
<dbReference type="InterPro" id="IPR050490">
    <property type="entry name" value="Bact_solute-bd_prot1"/>
</dbReference>
<dbReference type="Gene3D" id="3.40.190.10">
    <property type="entry name" value="Periplasmic binding protein-like II"/>
    <property type="match status" value="1"/>
</dbReference>
<dbReference type="EMBL" id="FORT01000001">
    <property type="protein sequence ID" value="SFI72460.1"/>
    <property type="molecule type" value="Genomic_DNA"/>
</dbReference>
<dbReference type="PANTHER" id="PTHR43649">
    <property type="entry name" value="ARABINOSE-BINDING PROTEIN-RELATED"/>
    <property type="match status" value="1"/>
</dbReference>
<sequence>MKVSKWFSAVLSLALSVGLVAGCSKSASNTPAVSSAWRQWSSWADRYTEDGGEYHESTENGAAQGIAGTVRGEKSWHQGRFDFPPFEGVDQKITQMLMAKEKLDVLEVREFNAKQFSMNGFIENLKPYTDKWKNYDQLTDIAKRRATWVDNTPYYIPNGLYQRVLFYRTDWLKEAGLEVPKTWDELLAAGKKLTDPAKNRYGYSFRGGPTGWDYALITIWAYNGKEVDPASAFFLKDGRTVFATPESLQAMNFYKQLYKEASPADSVSWGFQEMVQGFVSGSTAMLIQDPDVIDGAKEKMKEGTWATAPLPIGPSGVAQQVVGGPGWGMTAYSKLKDEAWKLIEFLSDPEQSTTYAKRTSVIPVVKSAAEDEFYKTGYFKAFIDMNAQADVFIDVSRPVDYKGWGAWQSAADKDIQSYLLDKITAEDLLKKWDEYWTKEKAERK</sequence>
<evidence type="ECO:0000313" key="2">
    <source>
        <dbReference type="EMBL" id="SFI72460.1"/>
    </source>
</evidence>
<dbReference type="SUPFAM" id="SSF53850">
    <property type="entry name" value="Periplasmic binding protein-like II"/>
    <property type="match status" value="1"/>
</dbReference>
<dbReference type="PANTHER" id="PTHR43649:SF12">
    <property type="entry name" value="DIACETYLCHITOBIOSE BINDING PROTEIN DASA"/>
    <property type="match status" value="1"/>
</dbReference>
<dbReference type="PROSITE" id="PS51257">
    <property type="entry name" value="PROKAR_LIPOPROTEIN"/>
    <property type="match status" value="1"/>
</dbReference>
<reference evidence="3" key="1">
    <citation type="submission" date="2016-10" db="EMBL/GenBank/DDBJ databases">
        <authorList>
            <person name="Varghese N."/>
            <person name="Submissions S."/>
        </authorList>
    </citation>
    <scope>NUCLEOTIDE SEQUENCE [LARGE SCALE GENOMIC DNA]</scope>
    <source>
        <strain evidence="3">OK042</strain>
    </source>
</reference>
<name>A0A1I3KJE4_9BACL</name>
<keyword evidence="2" id="KW-0762">Sugar transport</keyword>
<keyword evidence="3" id="KW-1185">Reference proteome</keyword>
<gene>
    <name evidence="2" type="ORF">SAMN05518846_1012</name>
</gene>
<proteinExistence type="predicted"/>
<keyword evidence="2" id="KW-0813">Transport</keyword>
<feature type="chain" id="PRO_5039715579" evidence="1">
    <location>
        <begin position="22"/>
        <end position="444"/>
    </location>
</feature>
<evidence type="ECO:0000256" key="1">
    <source>
        <dbReference type="SAM" id="SignalP"/>
    </source>
</evidence>
<dbReference type="Proteomes" id="UP000198915">
    <property type="component" value="Unassembled WGS sequence"/>
</dbReference>
<dbReference type="RefSeq" id="WP_258957515.1">
    <property type="nucleotide sequence ID" value="NZ_FORT01000001.1"/>
</dbReference>
<organism evidence="2 3">
    <name type="scientific">Brevibacillus centrosporus</name>
    <dbReference type="NCBI Taxonomy" id="54910"/>
    <lineage>
        <taxon>Bacteria</taxon>
        <taxon>Bacillati</taxon>
        <taxon>Bacillota</taxon>
        <taxon>Bacilli</taxon>
        <taxon>Bacillales</taxon>
        <taxon>Paenibacillaceae</taxon>
        <taxon>Brevibacillus</taxon>
    </lineage>
</organism>
<dbReference type="AlphaFoldDB" id="A0A1I3KJE4"/>
<dbReference type="CDD" id="cd13585">
    <property type="entry name" value="PBP2_TMBP_like"/>
    <property type="match status" value="1"/>
</dbReference>
<dbReference type="STRING" id="1884381.SAMN05518846_1012"/>
<evidence type="ECO:0000313" key="3">
    <source>
        <dbReference type="Proteomes" id="UP000198915"/>
    </source>
</evidence>
<accession>A0A1I3KJE4</accession>
<keyword evidence="1" id="KW-0732">Signal</keyword>
<dbReference type="Pfam" id="PF01547">
    <property type="entry name" value="SBP_bac_1"/>
    <property type="match status" value="1"/>
</dbReference>